<comment type="caution">
    <text evidence="1">The sequence shown here is derived from an EMBL/GenBank/DDBJ whole genome shotgun (WGS) entry which is preliminary data.</text>
</comment>
<evidence type="ECO:0000313" key="2">
    <source>
        <dbReference type="Proteomes" id="UP000054776"/>
    </source>
</evidence>
<gene>
    <name evidence="1" type="ORF">T01_14380</name>
</gene>
<dbReference type="AlphaFoldDB" id="A0A0V1C1L8"/>
<protein>
    <submittedName>
        <fullName evidence="1">Uncharacterized protein</fullName>
    </submittedName>
</protein>
<accession>A0A0V1C1L8</accession>
<sequence length="62" mass="7287">MKIQIWNYEHNASMRPERIKSICLTVLERSEIVQVPSYCNYIDEVSNLDFLCVKINMPILPS</sequence>
<proteinExistence type="predicted"/>
<evidence type="ECO:0000313" key="1">
    <source>
        <dbReference type="EMBL" id="KRY43204.1"/>
    </source>
</evidence>
<dbReference type="Proteomes" id="UP000054776">
    <property type="component" value="Unassembled WGS sequence"/>
</dbReference>
<keyword evidence="2" id="KW-1185">Reference proteome</keyword>
<dbReference type="InParanoid" id="A0A0V1C1L8"/>
<name>A0A0V1C1L8_TRISP</name>
<dbReference type="EMBL" id="JYDH01000002">
    <property type="protein sequence ID" value="KRY43204.1"/>
    <property type="molecule type" value="Genomic_DNA"/>
</dbReference>
<reference evidence="1 2" key="1">
    <citation type="submission" date="2015-01" db="EMBL/GenBank/DDBJ databases">
        <title>Evolution of Trichinella species and genotypes.</title>
        <authorList>
            <person name="Korhonen P.K."/>
            <person name="Edoardo P."/>
            <person name="Giuseppe L.R."/>
            <person name="Gasser R.B."/>
        </authorList>
    </citation>
    <scope>NUCLEOTIDE SEQUENCE [LARGE SCALE GENOMIC DNA]</scope>
    <source>
        <strain evidence="1">ISS3</strain>
    </source>
</reference>
<organism evidence="1 2">
    <name type="scientific">Trichinella spiralis</name>
    <name type="common">Trichina worm</name>
    <dbReference type="NCBI Taxonomy" id="6334"/>
    <lineage>
        <taxon>Eukaryota</taxon>
        <taxon>Metazoa</taxon>
        <taxon>Ecdysozoa</taxon>
        <taxon>Nematoda</taxon>
        <taxon>Enoplea</taxon>
        <taxon>Dorylaimia</taxon>
        <taxon>Trichinellida</taxon>
        <taxon>Trichinellidae</taxon>
        <taxon>Trichinella</taxon>
    </lineage>
</organism>